<organism evidence="1">
    <name type="scientific">freshwater metagenome</name>
    <dbReference type="NCBI Taxonomy" id="449393"/>
    <lineage>
        <taxon>unclassified sequences</taxon>
        <taxon>metagenomes</taxon>
        <taxon>ecological metagenomes</taxon>
    </lineage>
</organism>
<accession>A0A6J7P4Q5</accession>
<dbReference type="EMBL" id="CAFBPA010000031">
    <property type="protein sequence ID" value="CAB4998113.1"/>
    <property type="molecule type" value="Genomic_DNA"/>
</dbReference>
<evidence type="ECO:0000313" key="1">
    <source>
        <dbReference type="EMBL" id="CAB4998113.1"/>
    </source>
</evidence>
<name>A0A6J7P4Q5_9ZZZZ</name>
<proteinExistence type="predicted"/>
<gene>
    <name evidence="1" type="ORF">UFOPK4043_00326</name>
</gene>
<reference evidence="1" key="1">
    <citation type="submission" date="2020-05" db="EMBL/GenBank/DDBJ databases">
        <authorList>
            <person name="Chiriac C."/>
            <person name="Salcher M."/>
            <person name="Ghai R."/>
            <person name="Kavagutti S V."/>
        </authorList>
    </citation>
    <scope>NUCLEOTIDE SEQUENCE</scope>
</reference>
<protein>
    <submittedName>
        <fullName evidence="1">Unannotated protein</fullName>
    </submittedName>
</protein>
<dbReference type="AlphaFoldDB" id="A0A6J7P4Q5"/>
<sequence>MIKIAGGGDNHGLRLIAGSIEAVYRTPRNRLDGFSRTQYGTTKCATLEEHCGKVIVHHVTWVIIMHRDFFKNDAALCLDIVMTNERIIYYIANHIDCQW</sequence>